<gene>
    <name evidence="3" type="ORF">Rhopal_005069-T1</name>
</gene>
<dbReference type="SUPFAM" id="SSF69118">
    <property type="entry name" value="AhpD-like"/>
    <property type="match status" value="1"/>
</dbReference>
<comment type="caution">
    <text evidence="3">The sequence shown here is derived from an EMBL/GenBank/DDBJ whole genome shotgun (WGS) entry which is preliminary data.</text>
</comment>
<dbReference type="Pfam" id="PF00561">
    <property type="entry name" value="Abhydrolase_1"/>
    <property type="match status" value="1"/>
</dbReference>
<dbReference type="PANTHER" id="PTHR34846">
    <property type="entry name" value="4-CARBOXYMUCONOLACTONE DECARBOXYLASE FAMILY PROTEIN (AFU_ORTHOLOGUE AFUA_6G11590)"/>
    <property type="match status" value="1"/>
</dbReference>
<feature type="domain" description="AB hydrolase-1" evidence="1">
    <location>
        <begin position="217"/>
        <end position="332"/>
    </location>
</feature>
<keyword evidence="4" id="KW-1185">Reference proteome</keyword>
<dbReference type="Proteomes" id="UP001342314">
    <property type="component" value="Unassembled WGS sequence"/>
</dbReference>
<dbReference type="PRINTS" id="PR00111">
    <property type="entry name" value="ABHYDROLASE"/>
</dbReference>
<evidence type="ECO:0000259" key="2">
    <source>
        <dbReference type="Pfam" id="PF02627"/>
    </source>
</evidence>
<reference evidence="3 4" key="1">
    <citation type="submission" date="2021-12" db="EMBL/GenBank/DDBJ databases">
        <title>High titer production of polyol ester of fatty acids by Rhodotorula paludigena BS15 towards product separation-free biomass refinery.</title>
        <authorList>
            <person name="Mano J."/>
            <person name="Ono H."/>
            <person name="Tanaka T."/>
            <person name="Naito K."/>
            <person name="Sushida H."/>
            <person name="Ike M."/>
            <person name="Tokuyasu K."/>
            <person name="Kitaoka M."/>
        </authorList>
    </citation>
    <scope>NUCLEOTIDE SEQUENCE [LARGE SCALE GENOMIC DNA]</scope>
    <source>
        <strain evidence="3 4">BS15</strain>
    </source>
</reference>
<organism evidence="3 4">
    <name type="scientific">Rhodotorula paludigena</name>
    <dbReference type="NCBI Taxonomy" id="86838"/>
    <lineage>
        <taxon>Eukaryota</taxon>
        <taxon>Fungi</taxon>
        <taxon>Dikarya</taxon>
        <taxon>Basidiomycota</taxon>
        <taxon>Pucciniomycotina</taxon>
        <taxon>Microbotryomycetes</taxon>
        <taxon>Sporidiobolales</taxon>
        <taxon>Sporidiobolaceae</taxon>
        <taxon>Rhodotorula</taxon>
    </lineage>
</organism>
<sequence>MPRIPYKAPAKGTSVVGDAIRERRGARGLTPLDQTLLNAPEIANGWNTLLGAVRTRNSLPDDIRELMILRVAARNSAVFEWIHHAHVGTDAGLTPQQLTIIRDLHTPLPSPTAPAPLSAYQAAALRFADASTYNVTVPQSRIDELKEHLKDDQQLLEATAVVATYNMVSRLLVTLDVGDMGAKSVPLPETEQSEHDIEVEEGVKLHVQVAKRDDSSPWLVFVNSLMTNQQMWDGVLPRLSKKYNLITYDQRGHGQSSVPPKPCTLEVLAHDVAAILSKLSIPTPIHAIIGVSQGGATSLAFAQHHPDLFSRLVACDTQATSPAANAKAWDDRIALAREHKSMVPLADVTVPRWFPSGAASEFNAGGRRQFFIHDMVASTPIEGFAAGAAALQGYDVYPGLADKLKEKKVLLVAGERDGALPGVLKGLQEKLSADGVDAKFESITGAGHLPMVDAAGPWLDVVESFLA</sequence>
<dbReference type="InterPro" id="IPR029058">
    <property type="entry name" value="AB_hydrolase_fold"/>
</dbReference>
<dbReference type="GO" id="GO:0051920">
    <property type="term" value="F:peroxiredoxin activity"/>
    <property type="evidence" value="ECO:0007669"/>
    <property type="project" value="InterPro"/>
</dbReference>
<dbReference type="InterPro" id="IPR000073">
    <property type="entry name" value="AB_hydrolase_1"/>
</dbReference>
<dbReference type="PANTHER" id="PTHR34846:SF11">
    <property type="entry name" value="4-CARBOXYMUCONOLACTONE DECARBOXYLASE FAMILY PROTEIN (AFU_ORTHOLOGUE AFUA_6G11590)"/>
    <property type="match status" value="1"/>
</dbReference>
<evidence type="ECO:0000259" key="1">
    <source>
        <dbReference type="Pfam" id="PF00561"/>
    </source>
</evidence>
<dbReference type="Pfam" id="PF02627">
    <property type="entry name" value="CMD"/>
    <property type="match status" value="1"/>
</dbReference>
<evidence type="ECO:0000313" key="4">
    <source>
        <dbReference type="Proteomes" id="UP001342314"/>
    </source>
</evidence>
<accession>A0AAV5GHC4</accession>
<dbReference type="EMBL" id="BQKY01000010">
    <property type="protein sequence ID" value="GJN92041.1"/>
    <property type="molecule type" value="Genomic_DNA"/>
</dbReference>
<proteinExistence type="predicted"/>
<dbReference type="AlphaFoldDB" id="A0AAV5GHC4"/>
<dbReference type="SUPFAM" id="SSF53474">
    <property type="entry name" value="alpha/beta-Hydrolases"/>
    <property type="match status" value="1"/>
</dbReference>
<name>A0AAV5GHC4_9BASI</name>
<evidence type="ECO:0000313" key="3">
    <source>
        <dbReference type="EMBL" id="GJN92041.1"/>
    </source>
</evidence>
<protein>
    <submittedName>
        <fullName evidence="3">Uncharacterized protein</fullName>
    </submittedName>
</protein>
<dbReference type="Gene3D" id="1.20.1290.10">
    <property type="entry name" value="AhpD-like"/>
    <property type="match status" value="1"/>
</dbReference>
<feature type="domain" description="Carboxymuconolactone decarboxylase-like" evidence="2">
    <location>
        <begin position="40"/>
        <end position="99"/>
    </location>
</feature>
<dbReference type="InterPro" id="IPR029032">
    <property type="entry name" value="AhpD-like"/>
</dbReference>
<dbReference type="InterPro" id="IPR003779">
    <property type="entry name" value="CMD-like"/>
</dbReference>
<dbReference type="Gene3D" id="3.40.50.1820">
    <property type="entry name" value="alpha/beta hydrolase"/>
    <property type="match status" value="1"/>
</dbReference>